<sequence length="273" mass="30250">MLKITKMFLIIVILSFMGGLFKVLGSFIGGSKSVFVDALTSIANTLTIIVMYRFFNISVEPPDEDHHYGHHRIELGGPISTLMLYSFTGGVIIVDLYNVFNKQYTVSLLAPMFASIGLIPYGIAIALAKYIGGIAIYYARFTIVEVIESITTIAVASAGAMISYLIDFIGALALTGYLFIELVKSFKEVLDYISDVASKEIVRDLKSILKIYGIVAERIRIRRVSGNLYQGDVVVRLPQDMSVAEAHQIIDSIEKDVKNKLNTEIVIHIEPEQ</sequence>
<proteinExistence type="predicted"/>
<feature type="transmembrane region" description="Helical" evidence="6">
    <location>
        <begin position="161"/>
        <end position="180"/>
    </location>
</feature>
<evidence type="ECO:0000259" key="8">
    <source>
        <dbReference type="Pfam" id="PF16916"/>
    </source>
</evidence>
<gene>
    <name evidence="10" type="ORF">ENL47_00350</name>
    <name evidence="9" type="ORF">ENM84_00820</name>
</gene>
<dbReference type="EMBL" id="DRZI01000026">
    <property type="protein sequence ID" value="HHP81184.1"/>
    <property type="molecule type" value="Genomic_DNA"/>
</dbReference>
<dbReference type="PANTHER" id="PTHR43840:SF15">
    <property type="entry name" value="MITOCHONDRIAL METAL TRANSPORTER 1-RELATED"/>
    <property type="match status" value="1"/>
</dbReference>
<dbReference type="AlphaFoldDB" id="A0A7C5XJ80"/>
<feature type="domain" description="Cation efflux protein transmembrane" evidence="7">
    <location>
        <begin position="9"/>
        <end position="192"/>
    </location>
</feature>
<evidence type="ECO:0000256" key="1">
    <source>
        <dbReference type="ARBA" id="ARBA00004141"/>
    </source>
</evidence>
<dbReference type="GO" id="GO:0016020">
    <property type="term" value="C:membrane"/>
    <property type="evidence" value="ECO:0007669"/>
    <property type="project" value="UniProtKB-SubCell"/>
</dbReference>
<keyword evidence="4 6" id="KW-1133">Transmembrane helix</keyword>
<dbReference type="Pfam" id="PF01545">
    <property type="entry name" value="Cation_efflux"/>
    <property type="match status" value="1"/>
</dbReference>
<feature type="transmembrane region" description="Helical" evidence="6">
    <location>
        <begin position="75"/>
        <end position="100"/>
    </location>
</feature>
<dbReference type="SUPFAM" id="SSF161111">
    <property type="entry name" value="Cation efflux protein transmembrane domain-like"/>
    <property type="match status" value="1"/>
</dbReference>
<evidence type="ECO:0000256" key="3">
    <source>
        <dbReference type="ARBA" id="ARBA00022692"/>
    </source>
</evidence>
<keyword evidence="3 6" id="KW-0812">Transmembrane</keyword>
<accession>A0A7C5XJ80</accession>
<comment type="subcellular location">
    <subcellularLocation>
        <location evidence="1">Membrane</location>
        <topology evidence="1">Multi-pass membrane protein</topology>
    </subcellularLocation>
</comment>
<keyword evidence="2" id="KW-0813">Transport</keyword>
<reference evidence="9" key="1">
    <citation type="journal article" date="2020" name="mSystems">
        <title>Genome- and Community-Level Interaction Insights into Carbon Utilization and Element Cycling Functions of Hydrothermarchaeota in Hydrothermal Sediment.</title>
        <authorList>
            <person name="Zhou Z."/>
            <person name="Liu Y."/>
            <person name="Xu W."/>
            <person name="Pan J."/>
            <person name="Luo Z.H."/>
            <person name="Li M."/>
        </authorList>
    </citation>
    <scope>NUCLEOTIDE SEQUENCE [LARGE SCALE GENOMIC DNA]</scope>
    <source>
        <strain evidence="10">SpSt-1</strain>
        <strain evidence="9">SpSt-1121</strain>
    </source>
</reference>
<dbReference type="Gene3D" id="1.20.1510.10">
    <property type="entry name" value="Cation efflux protein transmembrane domain"/>
    <property type="match status" value="1"/>
</dbReference>
<evidence type="ECO:0000256" key="5">
    <source>
        <dbReference type="ARBA" id="ARBA00023136"/>
    </source>
</evidence>
<keyword evidence="5 6" id="KW-0472">Membrane</keyword>
<dbReference type="SUPFAM" id="SSF160240">
    <property type="entry name" value="Cation efflux protein cytoplasmic domain-like"/>
    <property type="match status" value="1"/>
</dbReference>
<comment type="caution">
    <text evidence="9">The sequence shown here is derived from an EMBL/GenBank/DDBJ whole genome shotgun (WGS) entry which is preliminary data.</text>
</comment>
<dbReference type="InterPro" id="IPR036837">
    <property type="entry name" value="Cation_efflux_CTD_sf"/>
</dbReference>
<feature type="transmembrane region" description="Helical" evidence="6">
    <location>
        <begin position="106"/>
        <end position="128"/>
    </location>
</feature>
<dbReference type="GO" id="GO:0008324">
    <property type="term" value="F:monoatomic cation transmembrane transporter activity"/>
    <property type="evidence" value="ECO:0007669"/>
    <property type="project" value="InterPro"/>
</dbReference>
<feature type="domain" description="Cation efflux protein cytoplasmic" evidence="8">
    <location>
        <begin position="208"/>
        <end position="272"/>
    </location>
</feature>
<evidence type="ECO:0000256" key="4">
    <source>
        <dbReference type="ARBA" id="ARBA00022989"/>
    </source>
</evidence>
<dbReference type="Gene3D" id="3.30.70.1350">
    <property type="entry name" value="Cation efflux protein, cytoplasmic domain"/>
    <property type="match status" value="1"/>
</dbReference>
<dbReference type="Pfam" id="PF16916">
    <property type="entry name" value="ZT_dimer"/>
    <property type="match status" value="1"/>
</dbReference>
<dbReference type="InterPro" id="IPR058533">
    <property type="entry name" value="Cation_efflux_TM"/>
</dbReference>
<feature type="transmembrane region" description="Helical" evidence="6">
    <location>
        <begin position="7"/>
        <end position="28"/>
    </location>
</feature>
<feature type="transmembrane region" description="Helical" evidence="6">
    <location>
        <begin position="34"/>
        <end position="55"/>
    </location>
</feature>
<dbReference type="EMBL" id="DRUB01000009">
    <property type="protein sequence ID" value="HHR95301.1"/>
    <property type="molecule type" value="Genomic_DNA"/>
</dbReference>
<evidence type="ECO:0000256" key="6">
    <source>
        <dbReference type="SAM" id="Phobius"/>
    </source>
</evidence>
<dbReference type="PANTHER" id="PTHR43840">
    <property type="entry name" value="MITOCHONDRIAL METAL TRANSPORTER 1-RELATED"/>
    <property type="match status" value="1"/>
</dbReference>
<evidence type="ECO:0000313" key="10">
    <source>
        <dbReference type="EMBL" id="HHR95301.1"/>
    </source>
</evidence>
<protein>
    <submittedName>
        <fullName evidence="9">Cation transporter</fullName>
    </submittedName>
</protein>
<evidence type="ECO:0000259" key="7">
    <source>
        <dbReference type="Pfam" id="PF01545"/>
    </source>
</evidence>
<dbReference type="InterPro" id="IPR050291">
    <property type="entry name" value="CDF_Transporter"/>
</dbReference>
<dbReference type="InterPro" id="IPR027469">
    <property type="entry name" value="Cation_efflux_TMD_sf"/>
</dbReference>
<evidence type="ECO:0000313" key="9">
    <source>
        <dbReference type="EMBL" id="HHP81184.1"/>
    </source>
</evidence>
<dbReference type="InterPro" id="IPR027470">
    <property type="entry name" value="Cation_efflux_CTD"/>
</dbReference>
<organism evidence="9">
    <name type="scientific">Ignisphaera aggregans</name>
    <dbReference type="NCBI Taxonomy" id="334771"/>
    <lineage>
        <taxon>Archaea</taxon>
        <taxon>Thermoproteota</taxon>
        <taxon>Thermoprotei</taxon>
        <taxon>Desulfurococcales</taxon>
        <taxon>Desulfurococcaceae</taxon>
        <taxon>Ignisphaera</taxon>
    </lineage>
</organism>
<name>A0A7C5XJ80_9CREN</name>
<evidence type="ECO:0000256" key="2">
    <source>
        <dbReference type="ARBA" id="ARBA00022448"/>
    </source>
</evidence>